<dbReference type="PANTHER" id="PTHR34384">
    <property type="entry name" value="L-2,3-DIAMINOPROPANOATE--CITRATE LIGASE"/>
    <property type="match status" value="1"/>
</dbReference>
<reference evidence="3" key="1">
    <citation type="submission" date="2021-06" db="EMBL/GenBank/DDBJ databases">
        <authorList>
            <person name="Kallberg Y."/>
            <person name="Tangrot J."/>
            <person name="Rosling A."/>
        </authorList>
    </citation>
    <scope>NUCLEOTIDE SEQUENCE</scope>
    <source>
        <strain evidence="3">CL551</strain>
    </source>
</reference>
<dbReference type="PANTHER" id="PTHR34384:SF5">
    <property type="entry name" value="L-2,3-DIAMINOPROPANOATE--CITRATE LIGASE"/>
    <property type="match status" value="1"/>
</dbReference>
<dbReference type="Pfam" id="PF04183">
    <property type="entry name" value="IucA_IucC"/>
    <property type="match status" value="1"/>
</dbReference>
<name>A0A9N9H2W8_9GLOM</name>
<comment type="caution">
    <text evidence="3">The sequence shown here is derived from an EMBL/GenBank/DDBJ whole genome shotgun (WGS) entry which is preliminary data.</text>
</comment>
<evidence type="ECO:0000313" key="4">
    <source>
        <dbReference type="Proteomes" id="UP000789342"/>
    </source>
</evidence>
<feature type="non-terminal residue" evidence="3">
    <location>
        <position position="1"/>
    </location>
</feature>
<evidence type="ECO:0000259" key="2">
    <source>
        <dbReference type="Pfam" id="PF06276"/>
    </source>
</evidence>
<feature type="domain" description="Aerobactin siderophore biosynthesis IucA/IucC-like C-terminal" evidence="2">
    <location>
        <begin position="436"/>
        <end position="585"/>
    </location>
</feature>
<dbReference type="Pfam" id="PF06276">
    <property type="entry name" value="FhuF"/>
    <property type="match status" value="1"/>
</dbReference>
<dbReference type="Proteomes" id="UP000789342">
    <property type="component" value="Unassembled WGS sequence"/>
</dbReference>
<gene>
    <name evidence="3" type="ORF">AMORRO_LOCUS9874</name>
</gene>
<protein>
    <submittedName>
        <fullName evidence="3">5128_t:CDS:1</fullName>
    </submittedName>
</protein>
<dbReference type="GO" id="GO:0019290">
    <property type="term" value="P:siderophore biosynthetic process"/>
    <property type="evidence" value="ECO:0007669"/>
    <property type="project" value="InterPro"/>
</dbReference>
<dbReference type="EMBL" id="CAJVPV010010215">
    <property type="protein sequence ID" value="CAG8649067.1"/>
    <property type="molecule type" value="Genomic_DNA"/>
</dbReference>
<accession>A0A9N9H2W8</accession>
<dbReference type="OrthoDB" id="2117718at2759"/>
<evidence type="ECO:0000259" key="1">
    <source>
        <dbReference type="Pfam" id="PF04183"/>
    </source>
</evidence>
<keyword evidence="4" id="KW-1185">Reference proteome</keyword>
<organism evidence="3 4">
    <name type="scientific">Acaulospora morrowiae</name>
    <dbReference type="NCBI Taxonomy" id="94023"/>
    <lineage>
        <taxon>Eukaryota</taxon>
        <taxon>Fungi</taxon>
        <taxon>Fungi incertae sedis</taxon>
        <taxon>Mucoromycota</taxon>
        <taxon>Glomeromycotina</taxon>
        <taxon>Glomeromycetes</taxon>
        <taxon>Diversisporales</taxon>
        <taxon>Acaulosporaceae</taxon>
        <taxon>Acaulospora</taxon>
    </lineage>
</organism>
<sequence length="612" mass="69930">EYLGSQSYSKLYKDHDFTTSRFNPKSEIMDPRFATASRLLACAINEGLVKALYKPNTNLNALTDKKLISGFILVLPEGDQDLTTNDEIVIIPMIHKPIIDEKYESNNRTSVKIEFVDPWDMSAPICKIGYHDFHLSGNSELGQEIEPSYFMRMLGIWRNLDRENVKLICAELDSSVKYQEYTYKLPCPTPSLLSSSIEWEQSLIEGHALHPMHKARYAISPIPEILPDSYDFQKPLIRFVEVPREKVILRGLWAENVNILIDSMSRKPTCSPDTILFPVHELQLPNILEKFPYVKVLPSEYSIQASSQASLRTIVIPTIPEISIKLPLGIKVSSALRTITPWTTYIATGLAPILEKLDIDRNVLKIANEVASGVSVESNYDIAKHLSCIFRRDFNDRSAPQEKTIICAALLERDYDGISFVQKVWRLDTEDKSCKFLERYSELLLRAFLPPTLTNGFAFEAHAQNVLARFDSTGEHLIGFVVRDFGGIRHHQETLFASTGQYADVLKGNATEAKDLLEVYKRFYHTVILCHLHRLVRALKLHHSGVGWKIIRRHLSEMIPHGHALKKLLLEEVKLPIKCFLRMKMDGLYRDYIYRDVPNIILYKGEDESAAK</sequence>
<dbReference type="Gene3D" id="1.10.510.40">
    <property type="match status" value="1"/>
</dbReference>
<dbReference type="InterPro" id="IPR007310">
    <property type="entry name" value="Aerobactin_biosyn_IucA/IucC_N"/>
</dbReference>
<dbReference type="GO" id="GO:0016881">
    <property type="term" value="F:acid-amino acid ligase activity"/>
    <property type="evidence" value="ECO:0007669"/>
    <property type="project" value="UniProtKB-ARBA"/>
</dbReference>
<proteinExistence type="predicted"/>
<feature type="domain" description="Aerobactin siderophore biosynthesis IucA/IucC N-terminal" evidence="1">
    <location>
        <begin position="197"/>
        <end position="411"/>
    </location>
</feature>
<dbReference type="AlphaFoldDB" id="A0A9N9H2W8"/>
<dbReference type="InterPro" id="IPR022770">
    <property type="entry name" value="IucA/IucC-like_C"/>
</dbReference>
<dbReference type="InterPro" id="IPR037455">
    <property type="entry name" value="LucA/IucC-like"/>
</dbReference>
<evidence type="ECO:0000313" key="3">
    <source>
        <dbReference type="EMBL" id="CAG8649067.1"/>
    </source>
</evidence>